<keyword evidence="2" id="KW-1185">Reference proteome</keyword>
<sequence length="51" mass="6018">MDGGEAILEDLTSYIRNPESMDEEKVRALLRNREIWPRRAFDGPGEEIRER</sequence>
<dbReference type="Proteomes" id="UP000310108">
    <property type="component" value="Unassembled WGS sequence"/>
</dbReference>
<proteinExistence type="predicted"/>
<evidence type="ECO:0000313" key="2">
    <source>
        <dbReference type="Proteomes" id="UP000310108"/>
    </source>
</evidence>
<accession>A0A4U6X207</accession>
<evidence type="ECO:0000313" key="1">
    <source>
        <dbReference type="EMBL" id="TKW49401.1"/>
    </source>
</evidence>
<name>A0A4U6X207_9PEZI</name>
<comment type="caution">
    <text evidence="1">The sequence shown here is derived from an EMBL/GenBank/DDBJ whole genome shotgun (WGS) entry which is preliminary data.</text>
</comment>
<reference evidence="1 2" key="1">
    <citation type="journal article" date="2019" name="PLoS ONE">
        <title>Comparative genome analysis indicates high evolutionary potential of pathogenicity genes in Colletotrichum tanaceti.</title>
        <authorList>
            <person name="Lelwala R.V."/>
            <person name="Korhonen P.K."/>
            <person name="Young N.D."/>
            <person name="Scott J.B."/>
            <person name="Ades P.A."/>
            <person name="Gasser R.B."/>
            <person name="Taylor P.W.J."/>
        </authorList>
    </citation>
    <scope>NUCLEOTIDE SEQUENCE [LARGE SCALE GENOMIC DNA]</scope>
    <source>
        <strain evidence="1">BRIP57314</strain>
    </source>
</reference>
<gene>
    <name evidence="1" type="ORF">CTA1_8963</name>
</gene>
<dbReference type="AlphaFoldDB" id="A0A4U6X207"/>
<organism evidence="1 2">
    <name type="scientific">Colletotrichum tanaceti</name>
    <dbReference type="NCBI Taxonomy" id="1306861"/>
    <lineage>
        <taxon>Eukaryota</taxon>
        <taxon>Fungi</taxon>
        <taxon>Dikarya</taxon>
        <taxon>Ascomycota</taxon>
        <taxon>Pezizomycotina</taxon>
        <taxon>Sordariomycetes</taxon>
        <taxon>Hypocreomycetidae</taxon>
        <taxon>Glomerellales</taxon>
        <taxon>Glomerellaceae</taxon>
        <taxon>Colletotrichum</taxon>
        <taxon>Colletotrichum destructivum species complex</taxon>
    </lineage>
</organism>
<dbReference type="EMBL" id="PJEX01000551">
    <property type="protein sequence ID" value="TKW49401.1"/>
    <property type="molecule type" value="Genomic_DNA"/>
</dbReference>
<protein>
    <submittedName>
        <fullName evidence="1">Uncharacterized protein</fullName>
    </submittedName>
</protein>